<organism evidence="1">
    <name type="scientific">marine sediment metagenome</name>
    <dbReference type="NCBI Taxonomy" id="412755"/>
    <lineage>
        <taxon>unclassified sequences</taxon>
        <taxon>metagenomes</taxon>
        <taxon>ecological metagenomes</taxon>
    </lineage>
</organism>
<accession>X1LN27</accession>
<sequence length="34" mass="3964">CIRPQPYHLDKIPALHAISSLYLVPMRWTVSDLE</sequence>
<name>X1LN27_9ZZZZ</name>
<dbReference type="EMBL" id="BARU01049694">
    <property type="protein sequence ID" value="GAH95518.1"/>
    <property type="molecule type" value="Genomic_DNA"/>
</dbReference>
<evidence type="ECO:0000313" key="1">
    <source>
        <dbReference type="EMBL" id="GAH95518.1"/>
    </source>
</evidence>
<dbReference type="AlphaFoldDB" id="X1LN27"/>
<feature type="non-terminal residue" evidence="1">
    <location>
        <position position="1"/>
    </location>
</feature>
<reference evidence="1" key="1">
    <citation type="journal article" date="2014" name="Front. Microbiol.">
        <title>High frequency of phylogenetically diverse reductive dehalogenase-homologous genes in deep subseafloor sedimentary metagenomes.</title>
        <authorList>
            <person name="Kawai M."/>
            <person name="Futagami T."/>
            <person name="Toyoda A."/>
            <person name="Takaki Y."/>
            <person name="Nishi S."/>
            <person name="Hori S."/>
            <person name="Arai W."/>
            <person name="Tsubouchi T."/>
            <person name="Morono Y."/>
            <person name="Uchiyama I."/>
            <person name="Ito T."/>
            <person name="Fujiyama A."/>
            <person name="Inagaki F."/>
            <person name="Takami H."/>
        </authorList>
    </citation>
    <scope>NUCLEOTIDE SEQUENCE</scope>
    <source>
        <strain evidence="1">Expedition CK06-06</strain>
    </source>
</reference>
<comment type="caution">
    <text evidence="1">The sequence shown here is derived from an EMBL/GenBank/DDBJ whole genome shotgun (WGS) entry which is preliminary data.</text>
</comment>
<gene>
    <name evidence="1" type="ORF">S03H2_72972</name>
</gene>
<proteinExistence type="predicted"/>
<protein>
    <submittedName>
        <fullName evidence="1">Uncharacterized protein</fullName>
    </submittedName>
</protein>